<reference evidence="2" key="1">
    <citation type="submission" date="2022-11" db="UniProtKB">
        <authorList>
            <consortium name="WormBaseParasite"/>
        </authorList>
    </citation>
    <scope>IDENTIFICATION</scope>
</reference>
<protein>
    <submittedName>
        <fullName evidence="2">Uncharacterized protein</fullName>
    </submittedName>
</protein>
<organism evidence="1 2">
    <name type="scientific">Romanomermis culicivorax</name>
    <name type="common">Nematode worm</name>
    <dbReference type="NCBI Taxonomy" id="13658"/>
    <lineage>
        <taxon>Eukaryota</taxon>
        <taxon>Metazoa</taxon>
        <taxon>Ecdysozoa</taxon>
        <taxon>Nematoda</taxon>
        <taxon>Enoplea</taxon>
        <taxon>Dorylaimia</taxon>
        <taxon>Mermithida</taxon>
        <taxon>Mermithoidea</taxon>
        <taxon>Mermithidae</taxon>
        <taxon>Romanomermis</taxon>
    </lineage>
</organism>
<evidence type="ECO:0000313" key="1">
    <source>
        <dbReference type="Proteomes" id="UP000887565"/>
    </source>
</evidence>
<sequence>MCVNRKNDKSLKHRQNALHQALLRQSGKAGISKFFTSLSPYCRTQPSILRWAIPLKYCIMHCWMRGSVDSSKFKIVLTLDSHGSSKKFSTVALEKSGCAQLYLKRSNL</sequence>
<keyword evidence="1" id="KW-1185">Reference proteome</keyword>
<evidence type="ECO:0000313" key="2">
    <source>
        <dbReference type="WBParaSite" id="nRc.2.0.1.t41486-RA"/>
    </source>
</evidence>
<name>A0A915KSM4_ROMCU</name>
<proteinExistence type="predicted"/>
<dbReference type="AlphaFoldDB" id="A0A915KSM4"/>
<accession>A0A915KSM4</accession>
<dbReference type="Proteomes" id="UP000887565">
    <property type="component" value="Unplaced"/>
</dbReference>
<dbReference type="WBParaSite" id="nRc.2.0.1.t41486-RA">
    <property type="protein sequence ID" value="nRc.2.0.1.t41486-RA"/>
    <property type="gene ID" value="nRc.2.0.1.g41486"/>
</dbReference>